<reference evidence="1 2" key="1">
    <citation type="journal article" date="2018" name="Front. Plant Sci.">
        <title>Red Clover (Trifolium pratense) and Zigzag Clover (T. medium) - A Picture of Genomic Similarities and Differences.</title>
        <authorList>
            <person name="Dluhosova J."/>
            <person name="Istvanek J."/>
            <person name="Nedelnik J."/>
            <person name="Repkova J."/>
        </authorList>
    </citation>
    <scope>NUCLEOTIDE SEQUENCE [LARGE SCALE GENOMIC DNA]</scope>
    <source>
        <strain evidence="2">cv. 10/8</strain>
        <tissue evidence="1">Leaf</tissue>
    </source>
</reference>
<evidence type="ECO:0000313" key="1">
    <source>
        <dbReference type="EMBL" id="MCI66380.1"/>
    </source>
</evidence>
<dbReference type="AlphaFoldDB" id="A0A392U1N0"/>
<name>A0A392U1N0_9FABA</name>
<dbReference type="EMBL" id="LXQA010694464">
    <property type="protein sequence ID" value="MCI66380.1"/>
    <property type="molecule type" value="Genomic_DNA"/>
</dbReference>
<sequence length="83" mass="9293">HVQLAMPIPQLGITLPQVTATVPAPVVHTIQQDQIPVFHAGSEGGCDRVDDLQIKYDEIQKEVKALREIRTLRREDLFGQDAH</sequence>
<organism evidence="1 2">
    <name type="scientific">Trifolium medium</name>
    <dbReference type="NCBI Taxonomy" id="97028"/>
    <lineage>
        <taxon>Eukaryota</taxon>
        <taxon>Viridiplantae</taxon>
        <taxon>Streptophyta</taxon>
        <taxon>Embryophyta</taxon>
        <taxon>Tracheophyta</taxon>
        <taxon>Spermatophyta</taxon>
        <taxon>Magnoliopsida</taxon>
        <taxon>eudicotyledons</taxon>
        <taxon>Gunneridae</taxon>
        <taxon>Pentapetalae</taxon>
        <taxon>rosids</taxon>
        <taxon>fabids</taxon>
        <taxon>Fabales</taxon>
        <taxon>Fabaceae</taxon>
        <taxon>Papilionoideae</taxon>
        <taxon>50 kb inversion clade</taxon>
        <taxon>NPAAA clade</taxon>
        <taxon>Hologalegina</taxon>
        <taxon>IRL clade</taxon>
        <taxon>Trifolieae</taxon>
        <taxon>Trifolium</taxon>
    </lineage>
</organism>
<keyword evidence="2" id="KW-1185">Reference proteome</keyword>
<feature type="non-terminal residue" evidence="1">
    <location>
        <position position="83"/>
    </location>
</feature>
<feature type="non-terminal residue" evidence="1">
    <location>
        <position position="1"/>
    </location>
</feature>
<protein>
    <submittedName>
        <fullName evidence="1">Uncharacterized protein</fullName>
    </submittedName>
</protein>
<proteinExistence type="predicted"/>
<dbReference type="Proteomes" id="UP000265520">
    <property type="component" value="Unassembled WGS sequence"/>
</dbReference>
<evidence type="ECO:0000313" key="2">
    <source>
        <dbReference type="Proteomes" id="UP000265520"/>
    </source>
</evidence>
<accession>A0A392U1N0</accession>
<comment type="caution">
    <text evidence="1">The sequence shown here is derived from an EMBL/GenBank/DDBJ whole genome shotgun (WGS) entry which is preliminary data.</text>
</comment>